<name>A0A3S9Z582_STRGD</name>
<dbReference type="PANTHER" id="PTHR22642:SF2">
    <property type="entry name" value="PROTEIN LONG AFTER FAR-RED 3"/>
    <property type="match status" value="1"/>
</dbReference>
<protein>
    <submittedName>
        <fullName evidence="3 4">Hydrolase</fullName>
    </submittedName>
</protein>
<evidence type="ECO:0000259" key="2">
    <source>
        <dbReference type="Pfam" id="PF07969"/>
    </source>
</evidence>
<accession>A0A3S9Z582</accession>
<dbReference type="AlphaFoldDB" id="A0A3S9Z582"/>
<evidence type="ECO:0000313" key="3">
    <source>
        <dbReference type="EMBL" id="AZS82912.1"/>
    </source>
</evidence>
<dbReference type="EMBL" id="CP034687">
    <property type="protein sequence ID" value="AZS82912.1"/>
    <property type="molecule type" value="Genomic_DNA"/>
</dbReference>
<dbReference type="Pfam" id="PF07969">
    <property type="entry name" value="Amidohydro_3"/>
    <property type="match status" value="1"/>
</dbReference>
<dbReference type="SUPFAM" id="SSF51338">
    <property type="entry name" value="Composite domain of metallo-dependent hydrolases"/>
    <property type="match status" value="1"/>
</dbReference>
<dbReference type="EMBL" id="CP029078">
    <property type="protein sequence ID" value="QCN90238.1"/>
    <property type="molecule type" value="Genomic_DNA"/>
</dbReference>
<dbReference type="CDD" id="cd01300">
    <property type="entry name" value="YtcJ_like"/>
    <property type="match status" value="1"/>
</dbReference>
<dbReference type="InterPro" id="IPR033932">
    <property type="entry name" value="YtcJ-like"/>
</dbReference>
<dbReference type="Proteomes" id="UP000271291">
    <property type="component" value="Chromosome"/>
</dbReference>
<evidence type="ECO:0000313" key="6">
    <source>
        <dbReference type="Proteomes" id="UP000501753"/>
    </source>
</evidence>
<evidence type="ECO:0000256" key="1">
    <source>
        <dbReference type="SAM" id="MobiDB-lite"/>
    </source>
</evidence>
<dbReference type="Gene3D" id="2.30.40.10">
    <property type="entry name" value="Urease, subunit C, domain 1"/>
    <property type="match status" value="1"/>
</dbReference>
<dbReference type="GO" id="GO:0016810">
    <property type="term" value="F:hydrolase activity, acting on carbon-nitrogen (but not peptide) bonds"/>
    <property type="evidence" value="ECO:0007669"/>
    <property type="project" value="InterPro"/>
</dbReference>
<dbReference type="OrthoDB" id="3173428at2"/>
<keyword evidence="6" id="KW-1185">Reference proteome</keyword>
<dbReference type="Proteomes" id="UP000501753">
    <property type="component" value="Chromosome"/>
</dbReference>
<feature type="region of interest" description="Disordered" evidence="1">
    <location>
        <begin position="1"/>
        <end position="20"/>
    </location>
</feature>
<dbReference type="PANTHER" id="PTHR22642">
    <property type="entry name" value="IMIDAZOLONEPROPIONASE"/>
    <property type="match status" value="1"/>
</dbReference>
<dbReference type="Gene3D" id="3.10.310.70">
    <property type="match status" value="1"/>
</dbReference>
<dbReference type="SUPFAM" id="SSF51556">
    <property type="entry name" value="Metallo-dependent hydrolases"/>
    <property type="match status" value="1"/>
</dbReference>
<evidence type="ECO:0000313" key="4">
    <source>
        <dbReference type="EMBL" id="QCN90238.1"/>
    </source>
</evidence>
<gene>
    <name evidence="4" type="ORF">DDJ31_39055</name>
    <name evidence="3" type="ORF">ELQ87_00305</name>
</gene>
<organism evidence="3 5">
    <name type="scientific">Streptomyces griseoviridis</name>
    <dbReference type="NCBI Taxonomy" id="45398"/>
    <lineage>
        <taxon>Bacteria</taxon>
        <taxon>Bacillati</taxon>
        <taxon>Actinomycetota</taxon>
        <taxon>Actinomycetes</taxon>
        <taxon>Kitasatosporales</taxon>
        <taxon>Streptomycetaceae</taxon>
        <taxon>Streptomyces</taxon>
    </lineage>
</organism>
<reference evidence="4 6" key="1">
    <citation type="submission" date="2018-04" db="EMBL/GenBank/DDBJ databases">
        <title>Complete genome sequences of Streptomyces griseoviridis K61 and characterization of antagonistic properties of biological control agents.</title>
        <authorList>
            <person name="Mariita R.M."/>
            <person name="Sello J.K."/>
        </authorList>
    </citation>
    <scope>NUCLEOTIDE SEQUENCE [LARGE SCALE GENOMIC DNA]</scope>
    <source>
        <strain evidence="4 6">K61</strain>
    </source>
</reference>
<reference evidence="3 5" key="2">
    <citation type="submission" date="2018-12" db="EMBL/GenBank/DDBJ databases">
        <title>Streptomyces griseoviridis F1-27 complete genome.</title>
        <authorList>
            <person name="Mariita R.M."/>
            <person name="Sello J.K."/>
        </authorList>
    </citation>
    <scope>NUCLEOTIDE SEQUENCE [LARGE SCALE GENOMIC DNA]</scope>
    <source>
        <strain evidence="3 5">F1-27</strain>
    </source>
</reference>
<keyword evidence="3" id="KW-0378">Hydrolase</keyword>
<proteinExistence type="predicted"/>
<dbReference type="InterPro" id="IPR011059">
    <property type="entry name" value="Metal-dep_hydrolase_composite"/>
</dbReference>
<dbReference type="RefSeq" id="WP_127175828.1">
    <property type="nucleotide sequence ID" value="NZ_CP029078.1"/>
</dbReference>
<dbReference type="InterPro" id="IPR032466">
    <property type="entry name" value="Metal_Hydrolase"/>
</dbReference>
<sequence>MPEHSDSPGSPESPESPDRTLLVTGAPVAAAGTPVRAEALAVRGDRVVHVGTAADARAALGRRVDEELHLDGGLVHPGFVDAHCHPVMYGQALAWVDLRPERVPDLDTLVAVLREAARDLPAGVPVRGFGYEHRRLAEGRHPDCHDLDRVAVDREVYVMNASGHGGVVNSHTLRACGITAGTPSPEGGSIGRFDNGEPDGQLWDAACDLLTGPAGVKIGNHGPNFHLSEPDAIMADHLLRAQEVFLAAGVTTVGDAQVSRREMETYLRAHADGTLRMRVSAYLTSALLDTALDLGVVRGFGDDRFRVQGVKFYADGTLGGWTAYFPEGYAADCCHHGQLYHSAEEYADIVRRAHAAGLQTATHAQSPFAIGMVLDAIEKAQADRARDDMRHRIEHCGLPTDEQIARMADLGVVPVMQPQHHLRTGDGTLTAVGDLGHRYNPAGRCADLGVPVVFSSDAPVAPPAPLEAVAAAATRRTVLGTVLGDESLRLSVGAGLHAHTGAAAAALHREHAVGALAPGMLADFTVLDADPLTVSADALTGIRVRETWIGGSRAWAAPGR</sequence>
<dbReference type="InterPro" id="IPR013108">
    <property type="entry name" value="Amidohydro_3"/>
</dbReference>
<feature type="domain" description="Amidohydrolase 3" evidence="2">
    <location>
        <begin position="70"/>
        <end position="551"/>
    </location>
</feature>
<dbReference type="Gene3D" id="3.20.20.140">
    <property type="entry name" value="Metal-dependent hydrolases"/>
    <property type="match status" value="1"/>
</dbReference>
<dbReference type="KEGG" id="sgd:ELQ87_00305"/>
<evidence type="ECO:0000313" key="5">
    <source>
        <dbReference type="Proteomes" id="UP000271291"/>
    </source>
</evidence>